<gene>
    <name evidence="3" type="ORF">I206_00743</name>
    <name evidence="4" type="ORF">I206_100582</name>
</gene>
<sequence length="109" mass="12082">MPKSSSVPKTSSSSGNHIYKRESPSSDDVKPSVPSSSIKKQSSSPNSNRRPWTNNEFLQLFEHVVKHGASGKKVWETAVEGRTANQSYLAWLHTLSPFLKAAIETRKGR</sequence>
<dbReference type="AlphaFoldDB" id="A0A1B9IDU9"/>
<evidence type="ECO:0000313" key="3">
    <source>
        <dbReference type="EMBL" id="OCF53440.1"/>
    </source>
</evidence>
<dbReference type="KEGG" id="kpin:30169112"/>
<name>A0A1B9IDU9_9TREE</name>
<feature type="region of interest" description="Disordered" evidence="1">
    <location>
        <begin position="1"/>
        <end position="52"/>
    </location>
</feature>
<dbReference type="InterPro" id="IPR001005">
    <property type="entry name" value="SANT/Myb"/>
</dbReference>
<dbReference type="Proteomes" id="UP000094020">
    <property type="component" value="Chromosome 1"/>
</dbReference>
<evidence type="ECO:0000313" key="5">
    <source>
        <dbReference type="Proteomes" id="UP000094020"/>
    </source>
</evidence>
<dbReference type="EMBL" id="KI894007">
    <property type="protein sequence ID" value="OCF53440.1"/>
    <property type="molecule type" value="Genomic_DNA"/>
</dbReference>
<dbReference type="EMBL" id="CP144519">
    <property type="protein sequence ID" value="WWC66678.1"/>
    <property type="molecule type" value="Genomic_DNA"/>
</dbReference>
<feature type="compositionally biased region" description="Low complexity" evidence="1">
    <location>
        <begin position="31"/>
        <end position="48"/>
    </location>
</feature>
<feature type="domain" description="Myb-like" evidence="2">
    <location>
        <begin position="44"/>
        <end position="95"/>
    </location>
</feature>
<reference evidence="3" key="3">
    <citation type="submission" date="2016-07" db="EMBL/GenBank/DDBJ databases">
        <title>Evolution of pathogenesis and genome organization in the Tremellales.</title>
        <authorList>
            <person name="Cuomo C."/>
            <person name="Litvintseva A."/>
            <person name="Heitman J."/>
            <person name="Chen Y."/>
            <person name="Sun S."/>
            <person name="Springer D."/>
            <person name="Dromer F."/>
            <person name="Young S."/>
            <person name="Zeng Q."/>
            <person name="Chapman S."/>
            <person name="Gujja S."/>
            <person name="Saif S."/>
            <person name="Birren B."/>
        </authorList>
    </citation>
    <scope>NUCLEOTIDE SEQUENCE</scope>
    <source>
        <strain evidence="3">CBS 10737</strain>
    </source>
</reference>
<organism evidence="3">
    <name type="scientific">Kwoniella pini CBS 10737</name>
    <dbReference type="NCBI Taxonomy" id="1296096"/>
    <lineage>
        <taxon>Eukaryota</taxon>
        <taxon>Fungi</taxon>
        <taxon>Dikarya</taxon>
        <taxon>Basidiomycota</taxon>
        <taxon>Agaricomycotina</taxon>
        <taxon>Tremellomycetes</taxon>
        <taxon>Tremellales</taxon>
        <taxon>Cryptococcaceae</taxon>
        <taxon>Kwoniella</taxon>
    </lineage>
</organism>
<dbReference type="PROSITE" id="PS50090">
    <property type="entry name" value="MYB_LIKE"/>
    <property type="match status" value="1"/>
</dbReference>
<dbReference type="RefSeq" id="XP_019014659.1">
    <property type="nucleotide sequence ID" value="XM_019152521.1"/>
</dbReference>
<accession>A0A1B9IDU9</accession>
<proteinExistence type="predicted"/>
<evidence type="ECO:0000259" key="2">
    <source>
        <dbReference type="PROSITE" id="PS50090"/>
    </source>
</evidence>
<dbReference type="GeneID" id="30169112"/>
<keyword evidence="5" id="KW-1185">Reference proteome</keyword>
<reference evidence="4" key="2">
    <citation type="submission" date="2013-07" db="EMBL/GenBank/DDBJ databases">
        <authorList>
            <consortium name="The Broad Institute Genome Sequencing Platform"/>
            <person name="Cuomo C."/>
            <person name="Litvintseva A."/>
            <person name="Chen Y."/>
            <person name="Heitman J."/>
            <person name="Sun S."/>
            <person name="Springer D."/>
            <person name="Dromer F."/>
            <person name="Young S.K."/>
            <person name="Zeng Q."/>
            <person name="Gargeya S."/>
            <person name="Fitzgerald M."/>
            <person name="Abouelleil A."/>
            <person name="Alvarado L."/>
            <person name="Berlin A.M."/>
            <person name="Chapman S.B."/>
            <person name="Dewar J."/>
            <person name="Goldberg J."/>
            <person name="Griggs A."/>
            <person name="Gujja S."/>
            <person name="Hansen M."/>
            <person name="Howarth C."/>
            <person name="Imamovic A."/>
            <person name="Larimer J."/>
            <person name="McCowan C."/>
            <person name="Murphy C."/>
            <person name="Pearson M."/>
            <person name="Priest M."/>
            <person name="Roberts A."/>
            <person name="Saif S."/>
            <person name="Shea T."/>
            <person name="Sykes S."/>
            <person name="Wortman J."/>
            <person name="Nusbaum C."/>
            <person name="Birren B."/>
        </authorList>
    </citation>
    <scope>NUCLEOTIDE SEQUENCE</scope>
    <source>
        <strain evidence="4">CBS 10737</strain>
    </source>
</reference>
<protein>
    <recommendedName>
        <fullName evidence="2">Myb-like domain-containing protein</fullName>
    </recommendedName>
</protein>
<feature type="compositionally biased region" description="Basic and acidic residues" evidence="1">
    <location>
        <begin position="19"/>
        <end position="30"/>
    </location>
</feature>
<feature type="compositionally biased region" description="Low complexity" evidence="1">
    <location>
        <begin position="1"/>
        <end position="14"/>
    </location>
</feature>
<dbReference type="SUPFAM" id="SSF46689">
    <property type="entry name" value="Homeodomain-like"/>
    <property type="match status" value="1"/>
</dbReference>
<dbReference type="InterPro" id="IPR009057">
    <property type="entry name" value="Homeodomain-like_sf"/>
</dbReference>
<dbReference type="OrthoDB" id="2563604at2759"/>
<reference evidence="4" key="4">
    <citation type="submission" date="2024-02" db="EMBL/GenBank/DDBJ databases">
        <title>Comparative genomics of Cryptococcus and Kwoniella reveals pathogenesis evolution and contrasting modes of karyotype evolution via chromosome fusion or intercentromeric recombination.</title>
        <authorList>
            <person name="Coelho M.A."/>
            <person name="David-Palma M."/>
            <person name="Shea T."/>
            <person name="Bowers K."/>
            <person name="McGinley-Smith S."/>
            <person name="Mohammad A.W."/>
            <person name="Gnirke A."/>
            <person name="Yurkov A.M."/>
            <person name="Nowrousian M."/>
            <person name="Sun S."/>
            <person name="Cuomo C.A."/>
            <person name="Heitman J."/>
        </authorList>
    </citation>
    <scope>NUCLEOTIDE SEQUENCE</scope>
    <source>
        <strain evidence="4">CBS 10737</strain>
    </source>
</reference>
<dbReference type="Gene3D" id="1.10.10.60">
    <property type="entry name" value="Homeodomain-like"/>
    <property type="match status" value="1"/>
</dbReference>
<reference evidence="3" key="1">
    <citation type="submission" date="2013-07" db="EMBL/GenBank/DDBJ databases">
        <title>The Genome Sequence of Cryptococcus pinus CBS10737.</title>
        <authorList>
            <consortium name="The Broad Institute Genome Sequencing Platform"/>
            <person name="Cuomo C."/>
            <person name="Litvintseva A."/>
            <person name="Chen Y."/>
            <person name="Heitman J."/>
            <person name="Sun S."/>
            <person name="Springer D."/>
            <person name="Dromer F."/>
            <person name="Young S.K."/>
            <person name="Zeng Q."/>
            <person name="Gargeya S."/>
            <person name="Fitzgerald M."/>
            <person name="Abouelleil A."/>
            <person name="Alvarado L."/>
            <person name="Berlin A.M."/>
            <person name="Chapman S.B."/>
            <person name="Dewar J."/>
            <person name="Goldberg J."/>
            <person name="Griggs A."/>
            <person name="Gujja S."/>
            <person name="Hansen M."/>
            <person name="Howarth C."/>
            <person name="Imamovic A."/>
            <person name="Larimer J."/>
            <person name="McCowan C."/>
            <person name="Murphy C."/>
            <person name="Pearson M."/>
            <person name="Priest M."/>
            <person name="Roberts A."/>
            <person name="Saif S."/>
            <person name="Shea T."/>
            <person name="Sykes S."/>
            <person name="Wortman J."/>
            <person name="Nusbaum C."/>
            <person name="Birren B."/>
        </authorList>
    </citation>
    <scope>NUCLEOTIDE SEQUENCE [LARGE SCALE GENOMIC DNA]</scope>
    <source>
        <strain evidence="3">CBS 10737</strain>
    </source>
</reference>
<evidence type="ECO:0000313" key="4">
    <source>
        <dbReference type="EMBL" id="WWC66678.1"/>
    </source>
</evidence>
<evidence type="ECO:0000256" key="1">
    <source>
        <dbReference type="SAM" id="MobiDB-lite"/>
    </source>
</evidence>